<dbReference type="Proteomes" id="UP000315724">
    <property type="component" value="Chromosome"/>
</dbReference>
<dbReference type="Pfam" id="PF05708">
    <property type="entry name" value="Peptidase_C92"/>
    <property type="match status" value="1"/>
</dbReference>
<dbReference type="RefSeq" id="WP_145198741.1">
    <property type="nucleotide sequence ID" value="NZ_CP036267.1"/>
</dbReference>
<proteinExistence type="predicted"/>
<gene>
    <name evidence="2" type="ORF">Mal48_22890</name>
</gene>
<sequence length="247" mass="28289">MEGKLIPSTSLTAQQKRKQKDRQIFAGTLLVCGLVALIVYGWAFGPAYRAYWIYKPQEGDIIFQSLPRTRLVNAIEGVSDSPYSHCGIISKQNGKWVVYEAFRDVEMSPLREFIFRGRNQGFAVYRFRTEFQKDVPATIKNVKTFLGRPYDARYRMDDEAIYCSELIYKAYENASGQQLGPLVKLGDLNWSPYQETIKYYEAGPVPLNREMITPKEMAQASQLELVFAHAMKTYQSTHSPMSPLVPQ</sequence>
<keyword evidence="1" id="KW-0472">Membrane</keyword>
<feature type="transmembrane region" description="Helical" evidence="1">
    <location>
        <begin position="24"/>
        <end position="43"/>
    </location>
</feature>
<evidence type="ECO:0000313" key="3">
    <source>
        <dbReference type="Proteomes" id="UP000315724"/>
    </source>
</evidence>
<evidence type="ECO:0000313" key="2">
    <source>
        <dbReference type="EMBL" id="QDT33037.1"/>
    </source>
</evidence>
<keyword evidence="3" id="KW-1185">Reference proteome</keyword>
<name>A0A517QN86_9PLAN</name>
<dbReference type="Gene3D" id="3.90.1720.10">
    <property type="entry name" value="endopeptidase domain like (from Nostoc punctiforme)"/>
    <property type="match status" value="1"/>
</dbReference>
<dbReference type="InterPro" id="IPR038765">
    <property type="entry name" value="Papain-like_cys_pep_sf"/>
</dbReference>
<keyword evidence="1" id="KW-1133">Transmembrane helix</keyword>
<dbReference type="EMBL" id="CP036267">
    <property type="protein sequence ID" value="QDT33037.1"/>
    <property type="molecule type" value="Genomic_DNA"/>
</dbReference>
<protein>
    <recommendedName>
        <fullName evidence="4">Permuted papain-like amidase enzyme, YaeF/YiiX, C92 family</fullName>
    </recommendedName>
</protein>
<dbReference type="KEGG" id="tpol:Mal48_22890"/>
<dbReference type="SUPFAM" id="SSF54001">
    <property type="entry name" value="Cysteine proteinases"/>
    <property type="match status" value="1"/>
</dbReference>
<reference evidence="2 3" key="1">
    <citation type="submission" date="2019-02" db="EMBL/GenBank/DDBJ databases">
        <title>Deep-cultivation of Planctomycetes and their phenomic and genomic characterization uncovers novel biology.</title>
        <authorList>
            <person name="Wiegand S."/>
            <person name="Jogler M."/>
            <person name="Boedeker C."/>
            <person name="Pinto D."/>
            <person name="Vollmers J."/>
            <person name="Rivas-Marin E."/>
            <person name="Kohn T."/>
            <person name="Peeters S.H."/>
            <person name="Heuer A."/>
            <person name="Rast P."/>
            <person name="Oberbeckmann S."/>
            <person name="Bunk B."/>
            <person name="Jeske O."/>
            <person name="Meyerdierks A."/>
            <person name="Storesund J.E."/>
            <person name="Kallscheuer N."/>
            <person name="Luecker S."/>
            <person name="Lage O.M."/>
            <person name="Pohl T."/>
            <person name="Merkel B.J."/>
            <person name="Hornburger P."/>
            <person name="Mueller R.-W."/>
            <person name="Bruemmer F."/>
            <person name="Labrenz M."/>
            <person name="Spormann A.M."/>
            <person name="Op den Camp H."/>
            <person name="Overmann J."/>
            <person name="Amann R."/>
            <person name="Jetten M.S.M."/>
            <person name="Mascher T."/>
            <person name="Medema M.H."/>
            <person name="Devos D.P."/>
            <person name="Kaster A.-K."/>
            <person name="Ovreas L."/>
            <person name="Rohde M."/>
            <person name="Galperin M.Y."/>
            <person name="Jogler C."/>
        </authorList>
    </citation>
    <scope>NUCLEOTIDE SEQUENCE [LARGE SCALE GENOMIC DNA]</scope>
    <source>
        <strain evidence="2 3">Mal48</strain>
    </source>
</reference>
<evidence type="ECO:0008006" key="4">
    <source>
        <dbReference type="Google" id="ProtNLM"/>
    </source>
</evidence>
<dbReference type="OrthoDB" id="195541at2"/>
<dbReference type="AlphaFoldDB" id="A0A517QN86"/>
<dbReference type="InterPro" id="IPR024453">
    <property type="entry name" value="Peptidase_C92"/>
</dbReference>
<accession>A0A517QN86</accession>
<organism evidence="2 3">
    <name type="scientific">Thalassoglobus polymorphus</name>
    <dbReference type="NCBI Taxonomy" id="2527994"/>
    <lineage>
        <taxon>Bacteria</taxon>
        <taxon>Pseudomonadati</taxon>
        <taxon>Planctomycetota</taxon>
        <taxon>Planctomycetia</taxon>
        <taxon>Planctomycetales</taxon>
        <taxon>Planctomycetaceae</taxon>
        <taxon>Thalassoglobus</taxon>
    </lineage>
</organism>
<evidence type="ECO:0000256" key="1">
    <source>
        <dbReference type="SAM" id="Phobius"/>
    </source>
</evidence>
<keyword evidence="1" id="KW-0812">Transmembrane</keyword>